<dbReference type="GO" id="GO:0003735">
    <property type="term" value="F:structural constituent of ribosome"/>
    <property type="evidence" value="ECO:0007669"/>
    <property type="project" value="InterPro"/>
</dbReference>
<geneLocation type="mitochondrion" evidence="5"/>
<reference evidence="5" key="1">
    <citation type="journal article" date="2019" name="Sci. Rep.">
        <title>Horizontally-acquired genetic elements in the mitochondrial genome of a centrohelid Marophrys sp. SRT127.</title>
        <authorList>
            <person name="Nishimura Y."/>
            <person name="Shiratori T."/>
            <person name="Ishida K."/>
            <person name="Hashimoto T."/>
            <person name="Ohkuma M."/>
            <person name="Inagaki Y."/>
        </authorList>
    </citation>
    <scope>NUCLEOTIDE SEQUENCE</scope>
    <source>
        <strain evidence="5">SRT127</strain>
    </source>
</reference>
<name>A0A455RFM7_9EUKA</name>
<keyword evidence="3" id="KW-0687">Ribonucleoprotein</keyword>
<dbReference type="Pfam" id="PF03946">
    <property type="entry name" value="Ribosomal_L11_N"/>
    <property type="match status" value="1"/>
</dbReference>
<feature type="domain" description="Large ribosomal subunit protein uL11 N-terminal" evidence="4">
    <location>
        <begin position="19"/>
        <end position="77"/>
    </location>
</feature>
<evidence type="ECO:0000256" key="2">
    <source>
        <dbReference type="ARBA" id="ARBA00022980"/>
    </source>
</evidence>
<dbReference type="GO" id="GO:0006412">
    <property type="term" value="P:translation"/>
    <property type="evidence" value="ECO:0007669"/>
    <property type="project" value="InterPro"/>
</dbReference>
<evidence type="ECO:0000256" key="3">
    <source>
        <dbReference type="ARBA" id="ARBA00023274"/>
    </source>
</evidence>
<dbReference type="AlphaFoldDB" id="A0A455RFM7"/>
<gene>
    <name evidence="5" type="primary">rpl11</name>
</gene>
<keyword evidence="2 5" id="KW-0689">Ribosomal protein</keyword>
<dbReference type="SUPFAM" id="SSF46906">
    <property type="entry name" value="Ribosomal protein L11, C-terminal domain"/>
    <property type="match status" value="1"/>
</dbReference>
<dbReference type="PANTHER" id="PTHR11661">
    <property type="entry name" value="60S RIBOSOMAL PROTEIN L12"/>
    <property type="match status" value="1"/>
</dbReference>
<dbReference type="PANTHER" id="PTHR11661:SF1">
    <property type="entry name" value="LARGE RIBOSOMAL SUBUNIT PROTEIN UL11M"/>
    <property type="match status" value="1"/>
</dbReference>
<dbReference type="CDD" id="cd00349">
    <property type="entry name" value="Ribosomal_L11"/>
    <property type="match status" value="1"/>
</dbReference>
<proteinExistence type="inferred from homology"/>
<evidence type="ECO:0000256" key="1">
    <source>
        <dbReference type="ARBA" id="ARBA00010537"/>
    </source>
</evidence>
<protein>
    <submittedName>
        <fullName evidence="5">50S ribosomal protein S11</fullName>
    </submittedName>
</protein>
<dbReference type="Gene3D" id="3.30.1550.10">
    <property type="entry name" value="Ribosomal protein L11/L12, N-terminal domain"/>
    <property type="match status" value="1"/>
</dbReference>
<keyword evidence="5" id="KW-0496">Mitochondrion</keyword>
<dbReference type="GO" id="GO:0005762">
    <property type="term" value="C:mitochondrial large ribosomal subunit"/>
    <property type="evidence" value="ECO:0007669"/>
    <property type="project" value="TreeGrafter"/>
</dbReference>
<evidence type="ECO:0000259" key="4">
    <source>
        <dbReference type="Pfam" id="PF03946"/>
    </source>
</evidence>
<accession>A0A455RFM7</accession>
<evidence type="ECO:0000313" key="5">
    <source>
        <dbReference type="EMBL" id="BBH42963.1"/>
    </source>
</evidence>
<dbReference type="SMART" id="SM00649">
    <property type="entry name" value="RL11"/>
    <property type="match status" value="1"/>
</dbReference>
<dbReference type="HAMAP" id="MF_00736">
    <property type="entry name" value="Ribosomal_uL11"/>
    <property type="match status" value="1"/>
</dbReference>
<dbReference type="InterPro" id="IPR036796">
    <property type="entry name" value="Ribosomal_uL11_N_sf"/>
</dbReference>
<dbReference type="GO" id="GO:0070180">
    <property type="term" value="F:large ribosomal subunit rRNA binding"/>
    <property type="evidence" value="ECO:0007669"/>
    <property type="project" value="TreeGrafter"/>
</dbReference>
<dbReference type="Gene3D" id="1.10.10.250">
    <property type="entry name" value="Ribosomal protein L11, C-terminal domain"/>
    <property type="match status" value="1"/>
</dbReference>
<dbReference type="InterPro" id="IPR036769">
    <property type="entry name" value="Ribosomal_uL11_C_sf"/>
</dbReference>
<comment type="similarity">
    <text evidence="1">Belongs to the universal ribosomal protein uL11 family.</text>
</comment>
<organism evidence="5">
    <name type="scientific">Marophrys sp. SRT127</name>
    <dbReference type="NCBI Taxonomy" id="2488311"/>
    <lineage>
        <taxon>Eukaryota</taxon>
        <taxon>Haptista</taxon>
        <taxon>Centroplasthelida</taxon>
        <taxon>Panacanthocystida</taxon>
        <taxon>Acanthocystida</taxon>
        <taxon>Marophrys</taxon>
    </lineage>
</organism>
<dbReference type="InterPro" id="IPR000911">
    <property type="entry name" value="Ribosomal_uL11"/>
</dbReference>
<sequence>MLDPSGSSKTNMRKPLATIRFILLANNAKPSPALSQALGQYRINIMEFCKNFNARTKNIKEHVYIPTKITIYNRNSYEIAIKTPTSTYLLRESADAVNSVGITTKQLYHLGIFKKGDSFMSYANVQSVCRSLIGSAKSMNLKLVVAL</sequence>
<dbReference type="InterPro" id="IPR020784">
    <property type="entry name" value="Ribosomal_uL11_N"/>
</dbReference>
<dbReference type="SUPFAM" id="SSF54747">
    <property type="entry name" value="Ribosomal L11/L12e N-terminal domain"/>
    <property type="match status" value="1"/>
</dbReference>
<dbReference type="EMBL" id="AP019310">
    <property type="protein sequence ID" value="BBH42963.1"/>
    <property type="molecule type" value="Genomic_DNA"/>
</dbReference>